<proteinExistence type="inferred from homology"/>
<protein>
    <recommendedName>
        <fullName evidence="16">Trimeric autotransporter adhesin YadA-like C-terminal membrane anchor domain-containing protein</fullName>
    </recommendedName>
</protein>
<feature type="domain" description="Trimeric autotransporter adhesin YadA-like stalk" evidence="13">
    <location>
        <begin position="395"/>
        <end position="417"/>
    </location>
</feature>
<dbReference type="GO" id="GO:0009986">
    <property type="term" value="C:cell surface"/>
    <property type="evidence" value="ECO:0007669"/>
    <property type="project" value="UniProtKB-SubCell"/>
</dbReference>
<sequence>MKRGAWQSGNDAVSVGSAGSTRQIINVAAGSEDTDAVNVAQLEIVESIAKAHTELILDGKSAKAGADGALGDYIGDNNLTMAVKDVNGQKVYDLKLSNEVVIGTPGKDGKDSKDGKDGKDGMTRIVYVDEKDKEHTVATLEDGLKFAGDTENVTIPKKLNETLEVKGGISDAKLLTDKNIGVLAADGGLTVKLAKNLNLADGSITIASDSMKDENDKWLVKGQDGKWYSDLRGATYDADTQTYTKDGEALNAVTNLVRGSVTLSPTGLDNGNQRIVNVAPGKFDIDAVNMAQLRQIANKPEHHNRVTVYGETAEPGENGEHGEYVKNHNLIMSVKEVDGQLIHDIQLSKFVDLEEGQLTFTPPQDENNPTFRQAADANSSQVTLSAAGLDSGNQRIINVADGVDDKDAVNVSQLKANKVTLTAGDNVEITPKTETDGSTNYTIASTDTITGLTNITWDPTTGIVSGRAATEDQLNAAISNVVTSVGGAHTELTLDGKSATAGENGELGDYIGENNLTMAVKDVNGQKVYDLKLSNEVVIGTPGKDGKDGTPGSIGLVGPQGPAGEDGQPGKNAYGEISVKNGADGSVRIGGTTGEDGNVTGERSIKKDSVINFVNGSKIQISQSGNDITVGLDPAFVKEVNDNTTNISNLTTRVSKVEGDVTNVKQDITKINNDITNINKDITNINTKIENIEGKAGVANVVGDIETGVKVEKVDANDATKGVKFSLDEKITVGGITIDGKKSGEGETASRTITGLTNTKWYADNVVEDRAATEGQLKDFASTIAGSVGATTINGDDNINAVKVEGKNEYNLSLSDDLKVGNSISVDNMTYISKDGINANDKEIKNVKAVELSADGSSAATTGQVYMVREELSTAIGGVATAVQNNAHQISKLDSKVNKSDAGAAALAALHPLDYDPDNKWNFTAGMGTYHGSNAVALGAFYRPNENTLFSIGGSMGNGENMMNMGVSLKFGNSNPYAGMSKGRLIEYVEKQTSEIDDLKAQNESQNERIQKLEELVQSLMSAR</sequence>
<feature type="domain" description="Trimeric autotransporter adhesin YadA-like C-terminal membrane anchor" evidence="12">
    <location>
        <begin position="914"/>
        <end position="971"/>
    </location>
</feature>
<keyword evidence="6" id="KW-0812">Transmembrane</keyword>
<evidence type="ECO:0000256" key="3">
    <source>
        <dbReference type="ARBA" id="ARBA00005848"/>
    </source>
</evidence>
<keyword evidence="7" id="KW-0732">Signal</keyword>
<dbReference type="Proteomes" id="UP000009891">
    <property type="component" value="Unassembled WGS sequence"/>
</dbReference>
<dbReference type="eggNOG" id="COG5295">
    <property type="taxonomic scope" value="Bacteria"/>
</dbReference>
<dbReference type="EMBL" id="AHAF01000011">
    <property type="protein sequence ID" value="EKU78138.1"/>
    <property type="molecule type" value="Genomic_DNA"/>
</dbReference>
<dbReference type="Pfam" id="PF05662">
    <property type="entry name" value="YadA_stalk"/>
    <property type="match status" value="3"/>
</dbReference>
<keyword evidence="10" id="KW-0998">Cell outer membrane</keyword>
<accession>K9D1D1</accession>
<dbReference type="PATRIC" id="fig|883156.3.peg.1381"/>
<keyword evidence="4" id="KW-0813">Transport</keyword>
<comment type="subcellular location">
    <subcellularLocation>
        <location evidence="2">Cell outer membrane</location>
    </subcellularLocation>
    <subcellularLocation>
        <location evidence="1">Cell surface</location>
    </subcellularLocation>
</comment>
<evidence type="ECO:0000256" key="2">
    <source>
        <dbReference type="ARBA" id="ARBA00004442"/>
    </source>
</evidence>
<evidence type="ECO:0000313" key="14">
    <source>
        <dbReference type="EMBL" id="EKU78138.1"/>
    </source>
</evidence>
<keyword evidence="8" id="KW-0653">Protein transport</keyword>
<evidence type="ECO:0008006" key="16">
    <source>
        <dbReference type="Google" id="ProtNLM"/>
    </source>
</evidence>
<evidence type="ECO:0000259" key="13">
    <source>
        <dbReference type="Pfam" id="PF05662"/>
    </source>
</evidence>
<evidence type="ECO:0000256" key="5">
    <source>
        <dbReference type="ARBA" id="ARBA00022452"/>
    </source>
</evidence>
<dbReference type="Gene3D" id="1.20.5.340">
    <property type="match status" value="1"/>
</dbReference>
<evidence type="ECO:0000256" key="10">
    <source>
        <dbReference type="ARBA" id="ARBA00023237"/>
    </source>
</evidence>
<evidence type="ECO:0000256" key="4">
    <source>
        <dbReference type="ARBA" id="ARBA00022448"/>
    </source>
</evidence>
<feature type="coiled-coil region" evidence="11">
    <location>
        <begin position="989"/>
        <end position="1023"/>
    </location>
</feature>
<keyword evidence="15" id="KW-1185">Reference proteome</keyword>
<organism evidence="14 15">
    <name type="scientific">Veillonella seminalis ACS-216-V-Col6b</name>
    <dbReference type="NCBI Taxonomy" id="883156"/>
    <lineage>
        <taxon>Bacteria</taxon>
        <taxon>Bacillati</taxon>
        <taxon>Bacillota</taxon>
        <taxon>Negativicutes</taxon>
        <taxon>Veillonellales</taxon>
        <taxon>Veillonellaceae</taxon>
        <taxon>Veillonella</taxon>
    </lineage>
</organism>
<feature type="domain" description="Trimeric autotransporter adhesin YadA-like stalk" evidence="13">
    <location>
        <begin position="23"/>
        <end position="62"/>
    </location>
</feature>
<comment type="similarity">
    <text evidence="3">Belongs to the autotransporter-2 (AT-2) (TC 1.B.40) family.</text>
</comment>
<dbReference type="PANTHER" id="PTHR24637">
    <property type="entry name" value="COLLAGEN"/>
    <property type="match status" value="1"/>
</dbReference>
<dbReference type="InterPro" id="IPR008635">
    <property type="entry name" value="Coiled_stalk_dom"/>
</dbReference>
<evidence type="ECO:0000256" key="6">
    <source>
        <dbReference type="ARBA" id="ARBA00022692"/>
    </source>
</evidence>
<dbReference type="Gene3D" id="6.10.250.2040">
    <property type="match status" value="1"/>
</dbReference>
<keyword evidence="5" id="KW-1134">Transmembrane beta strand</keyword>
<dbReference type="InterPro" id="IPR011049">
    <property type="entry name" value="Serralysin-like_metalloprot_C"/>
</dbReference>
<dbReference type="GO" id="GO:0015031">
    <property type="term" value="P:protein transport"/>
    <property type="evidence" value="ECO:0007669"/>
    <property type="project" value="UniProtKB-KW"/>
</dbReference>
<name>K9D1D1_9FIRM</name>
<evidence type="ECO:0000313" key="15">
    <source>
        <dbReference type="Proteomes" id="UP000009891"/>
    </source>
</evidence>
<gene>
    <name evidence="14" type="ORF">HMPREF9282_01419</name>
</gene>
<dbReference type="RefSeq" id="WP_006556306.1">
    <property type="nucleotide sequence ID" value="NZ_JH992937.1"/>
</dbReference>
<evidence type="ECO:0000259" key="12">
    <source>
        <dbReference type="Pfam" id="PF03895"/>
    </source>
</evidence>
<evidence type="ECO:0000256" key="9">
    <source>
        <dbReference type="ARBA" id="ARBA00023136"/>
    </source>
</evidence>
<dbReference type="STRING" id="883156.HMPREF9282_01419"/>
<dbReference type="GO" id="GO:0009279">
    <property type="term" value="C:cell outer membrane"/>
    <property type="evidence" value="ECO:0007669"/>
    <property type="project" value="UniProtKB-SubCell"/>
</dbReference>
<dbReference type="Gene3D" id="2.150.10.10">
    <property type="entry name" value="Serralysin-like metalloprotease, C-terminal"/>
    <property type="match status" value="2"/>
</dbReference>
<dbReference type="HOGENOM" id="CLU_287402_0_0_9"/>
<dbReference type="InterPro" id="IPR005594">
    <property type="entry name" value="YadA_C"/>
</dbReference>
<dbReference type="InterPro" id="IPR045584">
    <property type="entry name" value="Pilin-like"/>
</dbReference>
<dbReference type="Pfam" id="PF03895">
    <property type="entry name" value="YadA_anchor"/>
    <property type="match status" value="1"/>
</dbReference>
<dbReference type="SUPFAM" id="SSF101967">
    <property type="entry name" value="Adhesin YadA, collagen-binding domain"/>
    <property type="match status" value="3"/>
</dbReference>
<dbReference type="Gene3D" id="3.30.1300.30">
    <property type="entry name" value="GSPII I/J protein-like"/>
    <property type="match status" value="1"/>
</dbReference>
<evidence type="ECO:0000256" key="8">
    <source>
        <dbReference type="ARBA" id="ARBA00022927"/>
    </source>
</evidence>
<evidence type="ECO:0000256" key="7">
    <source>
        <dbReference type="ARBA" id="ARBA00022729"/>
    </source>
</evidence>
<keyword evidence="9" id="KW-0472">Membrane</keyword>
<dbReference type="OrthoDB" id="1626884at2"/>
<reference evidence="14 15" key="1">
    <citation type="submission" date="2012-09" db="EMBL/GenBank/DDBJ databases">
        <title>The Genome Sequence of Veillonella ratti ACS-216-V-COL6B.</title>
        <authorList>
            <consortium name="The Broad Institute Genome Sequencing Platform"/>
            <person name="Earl A."/>
            <person name="Ward D."/>
            <person name="Feldgarden M."/>
            <person name="Gevers D."/>
            <person name="Saerens B."/>
            <person name="Vaneechoutte M."/>
            <person name="Walker B."/>
            <person name="Young S.K."/>
            <person name="Zeng Q."/>
            <person name="Gargeya S."/>
            <person name="Fitzgerald M."/>
            <person name="Haas B."/>
            <person name="Abouelleil A."/>
            <person name="Alvarado L."/>
            <person name="Arachchi H.M."/>
            <person name="Berlin A."/>
            <person name="Chapman S.B."/>
            <person name="Goldberg J."/>
            <person name="Griggs A."/>
            <person name="Gujja S."/>
            <person name="Hansen M."/>
            <person name="Howarth C."/>
            <person name="Imamovic A."/>
            <person name="Larimer J."/>
            <person name="McCowen C."/>
            <person name="Montmayeur A."/>
            <person name="Murphy C."/>
            <person name="Neiman D."/>
            <person name="Pearson M."/>
            <person name="Priest M."/>
            <person name="Roberts A."/>
            <person name="Saif S."/>
            <person name="Shea T."/>
            <person name="Sisk P."/>
            <person name="Sykes S."/>
            <person name="Wortman J."/>
            <person name="Nusbaum C."/>
            <person name="Birren B."/>
        </authorList>
    </citation>
    <scope>NUCLEOTIDE SEQUENCE [LARGE SCALE GENOMIC DNA]</scope>
    <source>
        <strain evidence="14 15">ACS-216-V-Col6b</strain>
    </source>
</reference>
<dbReference type="AlphaFoldDB" id="K9D1D1"/>
<evidence type="ECO:0000256" key="11">
    <source>
        <dbReference type="SAM" id="Coils"/>
    </source>
</evidence>
<feature type="domain" description="Trimeric autotransporter adhesin YadA-like stalk" evidence="13">
    <location>
        <begin position="274"/>
        <end position="297"/>
    </location>
</feature>
<comment type="caution">
    <text evidence="14">The sequence shown here is derived from an EMBL/GenBank/DDBJ whole genome shotgun (WGS) entry which is preliminary data.</text>
</comment>
<keyword evidence="11" id="KW-0175">Coiled coil</keyword>
<dbReference type="SUPFAM" id="SSF54523">
    <property type="entry name" value="Pili subunits"/>
    <property type="match status" value="1"/>
</dbReference>
<evidence type="ECO:0000256" key="1">
    <source>
        <dbReference type="ARBA" id="ARBA00004241"/>
    </source>
</evidence>